<dbReference type="Pfam" id="PF00111">
    <property type="entry name" value="Fer2"/>
    <property type="match status" value="1"/>
</dbReference>
<evidence type="ECO:0000259" key="2">
    <source>
        <dbReference type="Pfam" id="PF00111"/>
    </source>
</evidence>
<reference evidence="3 4" key="1">
    <citation type="submission" date="2023-07" db="EMBL/GenBank/DDBJ databases">
        <title>Genomic Encyclopedia of Type Strains, Phase IV (KMG-IV): sequencing the most valuable type-strain genomes for metagenomic binning, comparative biology and taxonomic classification.</title>
        <authorList>
            <person name="Goeker M."/>
        </authorList>
    </citation>
    <scope>NUCLEOTIDE SEQUENCE [LARGE SCALE GENOMIC DNA]</scope>
    <source>
        <strain evidence="3 4">DSM 100301</strain>
    </source>
</reference>
<keyword evidence="1" id="KW-0472">Membrane</keyword>
<dbReference type="GO" id="GO:0004016">
    <property type="term" value="F:adenylate cyclase activity"/>
    <property type="evidence" value="ECO:0007669"/>
    <property type="project" value="UniProtKB-EC"/>
</dbReference>
<dbReference type="RefSeq" id="WP_307160326.1">
    <property type="nucleotide sequence ID" value="NZ_JAUSWH010000026.1"/>
</dbReference>
<comment type="caution">
    <text evidence="3">The sequence shown here is derived from an EMBL/GenBank/DDBJ whole genome shotgun (WGS) entry which is preliminary data.</text>
</comment>
<dbReference type="InterPro" id="IPR001041">
    <property type="entry name" value="2Fe-2S_ferredoxin-type"/>
</dbReference>
<dbReference type="InterPro" id="IPR034804">
    <property type="entry name" value="SQR/QFR_C/D"/>
</dbReference>
<name>A0ABU0IIY8_9HYPH</name>
<gene>
    <name evidence="3" type="ORF">QO005_004582</name>
</gene>
<feature type="transmembrane region" description="Helical" evidence="1">
    <location>
        <begin position="23"/>
        <end position="48"/>
    </location>
</feature>
<dbReference type="InterPro" id="IPR012675">
    <property type="entry name" value="Beta-grasp_dom_sf"/>
</dbReference>
<dbReference type="InterPro" id="IPR036010">
    <property type="entry name" value="2Fe-2S_ferredoxin-like_sf"/>
</dbReference>
<feature type="transmembrane region" description="Helical" evidence="1">
    <location>
        <begin position="184"/>
        <end position="204"/>
    </location>
</feature>
<keyword evidence="1" id="KW-0812">Transmembrane</keyword>
<protein>
    <submittedName>
        <fullName evidence="3">Adenylate cyclase</fullName>
        <ecNumber evidence="3">4.6.1.1</ecNumber>
    </submittedName>
</protein>
<dbReference type="SUPFAM" id="SSF81343">
    <property type="entry name" value="Fumarate reductase respiratory complex transmembrane subunits"/>
    <property type="match status" value="1"/>
</dbReference>
<dbReference type="EMBL" id="JAUSWH010000026">
    <property type="protein sequence ID" value="MDQ0458222.1"/>
    <property type="molecule type" value="Genomic_DNA"/>
</dbReference>
<feature type="transmembrane region" description="Helical" evidence="1">
    <location>
        <begin position="245"/>
        <end position="265"/>
    </location>
</feature>
<proteinExistence type="predicted"/>
<keyword evidence="1" id="KW-1133">Transmembrane helix</keyword>
<dbReference type="EC" id="4.6.1.1" evidence="3"/>
<feature type="domain" description="2Fe-2S ferredoxin-type" evidence="2">
    <location>
        <begin position="278"/>
        <end position="353"/>
    </location>
</feature>
<organism evidence="3 4">
    <name type="scientific">Rhizobium paknamense</name>
    <dbReference type="NCBI Taxonomy" id="1206817"/>
    <lineage>
        <taxon>Bacteria</taxon>
        <taxon>Pseudomonadati</taxon>
        <taxon>Pseudomonadota</taxon>
        <taxon>Alphaproteobacteria</taxon>
        <taxon>Hyphomicrobiales</taxon>
        <taxon>Rhizobiaceae</taxon>
        <taxon>Rhizobium/Agrobacterium group</taxon>
        <taxon>Rhizobium</taxon>
    </lineage>
</organism>
<feature type="transmembrane region" description="Helical" evidence="1">
    <location>
        <begin position="153"/>
        <end position="177"/>
    </location>
</feature>
<accession>A0ABU0IIY8</accession>
<keyword evidence="3" id="KW-0456">Lyase</keyword>
<keyword evidence="4" id="KW-1185">Reference proteome</keyword>
<feature type="transmembrane region" description="Helical" evidence="1">
    <location>
        <begin position="68"/>
        <end position="92"/>
    </location>
</feature>
<dbReference type="SUPFAM" id="SSF54292">
    <property type="entry name" value="2Fe-2S ferredoxin-like"/>
    <property type="match status" value="1"/>
</dbReference>
<dbReference type="Proteomes" id="UP001235269">
    <property type="component" value="Unassembled WGS sequence"/>
</dbReference>
<evidence type="ECO:0000313" key="3">
    <source>
        <dbReference type="EMBL" id="MDQ0458222.1"/>
    </source>
</evidence>
<dbReference type="CDD" id="cd00207">
    <property type="entry name" value="fer2"/>
    <property type="match status" value="1"/>
</dbReference>
<evidence type="ECO:0000313" key="4">
    <source>
        <dbReference type="Proteomes" id="UP001235269"/>
    </source>
</evidence>
<dbReference type="Gene3D" id="3.10.20.30">
    <property type="match status" value="1"/>
</dbReference>
<evidence type="ECO:0000256" key="1">
    <source>
        <dbReference type="SAM" id="Phobius"/>
    </source>
</evidence>
<feature type="transmembrane region" description="Helical" evidence="1">
    <location>
        <begin position="104"/>
        <end position="127"/>
    </location>
</feature>
<sequence length="389" mass="43196">MTQGFVVENASVRRLDRSRVKRILFQLRLVSGLVLILYVLMHLTNLALGLHSIDAMEKARHVLLFPWMSWPGVTLLTAAVLVHAGLGLMTLALRRSLTLSRTDWVQMCLGLITPPLVLNHVAVAGILHHLDPDFRPDYTFLLSVYWNLAPKSALQQVLVVMVVWVHGAIGLYSWLVLKPVWRRIGAFVTPVLFFVPILALLGFVRGGKEALAKLAADGHWQERMRHSLDIMAEARPMLDVLQTRILLIYGLLALVACAILMLRILKRRRMRVGVTFETGQRVAARPGLSLLEISLLNHIPHANICSGRGRCGTCLVAITSDPSVLTPVSATEAQTLRRIQAAPGQRLACQAHLTHGSVELVRLLPFHVDAAFLRESHPAIDTALPEQVR</sequence>